<feature type="transmembrane region" description="Helical" evidence="1">
    <location>
        <begin position="282"/>
        <end position="304"/>
    </location>
</feature>
<feature type="transmembrane region" description="Helical" evidence="1">
    <location>
        <begin position="161"/>
        <end position="184"/>
    </location>
</feature>
<keyword evidence="1" id="KW-1133">Transmembrane helix</keyword>
<reference evidence="2 3" key="1">
    <citation type="submission" date="2024-05" db="EMBL/GenBank/DDBJ databases">
        <authorList>
            <person name="Liu Q."/>
            <person name="Xin Y.-H."/>
        </authorList>
    </citation>
    <scope>NUCLEOTIDE SEQUENCE [LARGE SCALE GENOMIC DNA]</scope>
    <source>
        <strain evidence="2 3">CGMCC 1.10181</strain>
    </source>
</reference>
<keyword evidence="1" id="KW-0812">Transmembrane</keyword>
<dbReference type="EMBL" id="JBDIME010000012">
    <property type="protein sequence ID" value="MEN2790873.1"/>
    <property type="molecule type" value="Genomic_DNA"/>
</dbReference>
<sequence>MTTLHAPLDVARTRRESAVTTWLRTAPPAAFALYGGLAAFGAYFAMYAFRKPFTAANYAHVAGWPFVIDFKIMLVIAQVAGYALSKLIGIKIVSEMPPAHRAGAILLLIGLSEVALAGFAIVPPVAGVAALFLNGLCLGMIWGLVFGFLEGRRLTEVLGAMLCASFILSSGVVKSAGTALLVGGWASERWMPAATGLVFTPILLLSVWALVQLPPPDARDELERVPRTPMNAAQRRRFFAAHAPALIALIGVYVLLTMLRDFRDNFAAEIWGELGYGGEASIFTWSELPVAIVVLVALSLLIRVRDNRDAVLWNLALIAIGLAVAGLATAAFQLGWLGPVAWMIAVGAGLYLSYTPFNALLFDRMIAATATAGNAGFLIYVADASGYCGSVLLLLLRNFAHMSLRWTSFMCDLAYVTSLVGIVATGFAMNRLRASVQSRSPRTSPAATLAAQ</sequence>
<comment type="caution">
    <text evidence="2">The sequence shown here is derived from an EMBL/GenBank/DDBJ whole genome shotgun (WGS) entry which is preliminary data.</text>
</comment>
<evidence type="ECO:0000313" key="3">
    <source>
        <dbReference type="Proteomes" id="UP001419910"/>
    </source>
</evidence>
<dbReference type="Proteomes" id="UP001419910">
    <property type="component" value="Unassembled WGS sequence"/>
</dbReference>
<name>A0ABU9Y4Z3_9SPHN</name>
<accession>A0ABU9Y4Z3</accession>
<protein>
    <submittedName>
        <fullName evidence="2">DUF5690 family protein</fullName>
    </submittedName>
</protein>
<organism evidence="2 3">
    <name type="scientific">Sphingomonas oligophenolica</name>
    <dbReference type="NCBI Taxonomy" id="301154"/>
    <lineage>
        <taxon>Bacteria</taxon>
        <taxon>Pseudomonadati</taxon>
        <taxon>Pseudomonadota</taxon>
        <taxon>Alphaproteobacteria</taxon>
        <taxon>Sphingomonadales</taxon>
        <taxon>Sphingomonadaceae</taxon>
        <taxon>Sphingomonas</taxon>
    </lineage>
</organism>
<feature type="transmembrane region" description="Helical" evidence="1">
    <location>
        <begin position="31"/>
        <end position="49"/>
    </location>
</feature>
<dbReference type="InterPro" id="IPR043745">
    <property type="entry name" value="DUF5690"/>
</dbReference>
<feature type="transmembrane region" description="Helical" evidence="1">
    <location>
        <begin position="374"/>
        <end position="393"/>
    </location>
</feature>
<dbReference type="RefSeq" id="WP_343891115.1">
    <property type="nucleotide sequence ID" value="NZ_BAAAEH010000039.1"/>
</dbReference>
<feature type="transmembrane region" description="Helical" evidence="1">
    <location>
        <begin position="104"/>
        <end position="122"/>
    </location>
</feature>
<feature type="transmembrane region" description="Helical" evidence="1">
    <location>
        <begin position="413"/>
        <end position="432"/>
    </location>
</feature>
<proteinExistence type="predicted"/>
<keyword evidence="1" id="KW-0472">Membrane</keyword>
<gene>
    <name evidence="2" type="ORF">ABC974_14630</name>
</gene>
<feature type="transmembrane region" description="Helical" evidence="1">
    <location>
        <begin position="190"/>
        <end position="211"/>
    </location>
</feature>
<feature type="transmembrane region" description="Helical" evidence="1">
    <location>
        <begin position="128"/>
        <end position="149"/>
    </location>
</feature>
<feature type="transmembrane region" description="Helical" evidence="1">
    <location>
        <begin position="340"/>
        <end position="362"/>
    </location>
</feature>
<evidence type="ECO:0000256" key="1">
    <source>
        <dbReference type="SAM" id="Phobius"/>
    </source>
</evidence>
<evidence type="ECO:0000313" key="2">
    <source>
        <dbReference type="EMBL" id="MEN2790873.1"/>
    </source>
</evidence>
<feature type="transmembrane region" description="Helical" evidence="1">
    <location>
        <begin position="238"/>
        <end position="256"/>
    </location>
</feature>
<feature type="transmembrane region" description="Helical" evidence="1">
    <location>
        <begin position="61"/>
        <end position="84"/>
    </location>
</feature>
<dbReference type="Pfam" id="PF18943">
    <property type="entry name" value="DUF5690"/>
    <property type="match status" value="1"/>
</dbReference>
<feature type="transmembrane region" description="Helical" evidence="1">
    <location>
        <begin position="311"/>
        <end position="334"/>
    </location>
</feature>
<keyword evidence="3" id="KW-1185">Reference proteome</keyword>